<reference evidence="3 4" key="1">
    <citation type="journal article" date="2015" name="BMC Genomics">
        <title>Comparative genomics and metabolic profiling of the genus Lysobacter.</title>
        <authorList>
            <person name="de Bruijn I."/>
            <person name="Cheng X."/>
            <person name="de Jager V."/>
            <person name="Exposito R.G."/>
            <person name="Watrous J."/>
            <person name="Patel N."/>
            <person name="Postma J."/>
            <person name="Dorrestein P.C."/>
            <person name="Kobayashi D."/>
            <person name="Raaijmakers J.M."/>
        </authorList>
    </citation>
    <scope>NUCLEOTIDE SEQUENCE [LARGE SCALE GENOMIC DNA]</scope>
    <source>
        <strain evidence="3 4">76</strain>
    </source>
</reference>
<accession>A0A0S2DYM0</accession>
<dbReference type="PATRIC" id="fig|84531.7.peg.2618"/>
<dbReference type="AlphaFoldDB" id="A0A0S2DYM0"/>
<name>A0A0S2DYM0_LYSAN</name>
<dbReference type="InterPro" id="IPR027843">
    <property type="entry name" value="DUF4440"/>
</dbReference>
<dbReference type="eggNOG" id="COG1680">
    <property type="taxonomic scope" value="Bacteria"/>
</dbReference>
<keyword evidence="4" id="KW-1185">Reference proteome</keyword>
<dbReference type="KEGG" id="laq:GLA29479_2671"/>
<dbReference type="Proteomes" id="UP000060787">
    <property type="component" value="Chromosome"/>
</dbReference>
<evidence type="ECO:0000313" key="3">
    <source>
        <dbReference type="EMBL" id="ALN78757.1"/>
    </source>
</evidence>
<organism evidence="3 4">
    <name type="scientific">Lysobacter antibioticus</name>
    <dbReference type="NCBI Taxonomy" id="84531"/>
    <lineage>
        <taxon>Bacteria</taxon>
        <taxon>Pseudomonadati</taxon>
        <taxon>Pseudomonadota</taxon>
        <taxon>Gammaproteobacteria</taxon>
        <taxon>Lysobacterales</taxon>
        <taxon>Lysobacteraceae</taxon>
        <taxon>Lysobacter</taxon>
    </lineage>
</organism>
<gene>
    <name evidence="3" type="ORF">LA76x_0596</name>
</gene>
<dbReference type="Pfam" id="PF14534">
    <property type="entry name" value="DUF4440"/>
    <property type="match status" value="1"/>
</dbReference>
<evidence type="ECO:0000259" key="2">
    <source>
        <dbReference type="Pfam" id="PF14534"/>
    </source>
</evidence>
<dbReference type="STRING" id="84531.LA76x_0596"/>
<sequence>MRIIGKLTGAFMVAAAMTLSAPAASSEAQPADSRLLDTIMALDWAAFDAFNHCSAPDKLRKHAEYFSQDVEFYHDTGGVTWSRQEMLANTEKYVCGKFRRELIPGSVTVYPIKDFGAIEMGSHRFCQFSSGNCDGLADFTIVWSKQGGDWKITRVLSYGHRSSK</sequence>
<evidence type="ECO:0000256" key="1">
    <source>
        <dbReference type="SAM" id="SignalP"/>
    </source>
</evidence>
<keyword evidence="1" id="KW-0732">Signal</keyword>
<feature type="signal peptide" evidence="1">
    <location>
        <begin position="1"/>
        <end position="23"/>
    </location>
</feature>
<dbReference type="RefSeq" id="WP_237051733.1">
    <property type="nucleotide sequence ID" value="NZ_CP011129.1"/>
</dbReference>
<feature type="domain" description="DUF4440" evidence="2">
    <location>
        <begin position="40"/>
        <end position="152"/>
    </location>
</feature>
<dbReference type="Gene3D" id="3.10.450.50">
    <property type="match status" value="1"/>
</dbReference>
<dbReference type="KEGG" id="lab:LA76x_0596"/>
<proteinExistence type="predicted"/>
<dbReference type="InterPro" id="IPR032710">
    <property type="entry name" value="NTF2-like_dom_sf"/>
</dbReference>
<dbReference type="EMBL" id="CP011129">
    <property type="protein sequence ID" value="ALN78757.1"/>
    <property type="molecule type" value="Genomic_DNA"/>
</dbReference>
<evidence type="ECO:0000313" key="4">
    <source>
        <dbReference type="Proteomes" id="UP000060787"/>
    </source>
</evidence>
<feature type="chain" id="PRO_5009798042" description="DUF4440 domain-containing protein" evidence="1">
    <location>
        <begin position="24"/>
        <end position="164"/>
    </location>
</feature>
<protein>
    <recommendedName>
        <fullName evidence="2">DUF4440 domain-containing protein</fullName>
    </recommendedName>
</protein>
<dbReference type="SUPFAM" id="SSF54427">
    <property type="entry name" value="NTF2-like"/>
    <property type="match status" value="1"/>
</dbReference>